<comment type="caution">
    <text evidence="1">The sequence shown here is derived from an EMBL/GenBank/DDBJ whole genome shotgun (WGS) entry which is preliminary data.</text>
</comment>
<organism evidence="1 2">
    <name type="scientific">Beauveria asiatica</name>
    <dbReference type="NCBI Taxonomy" id="1069075"/>
    <lineage>
        <taxon>Eukaryota</taxon>
        <taxon>Fungi</taxon>
        <taxon>Dikarya</taxon>
        <taxon>Ascomycota</taxon>
        <taxon>Pezizomycotina</taxon>
        <taxon>Sordariomycetes</taxon>
        <taxon>Hypocreomycetidae</taxon>
        <taxon>Hypocreales</taxon>
        <taxon>Cordycipitaceae</taxon>
        <taxon>Beauveria</taxon>
    </lineage>
</organism>
<dbReference type="AlphaFoldDB" id="A0AAW0RXC4"/>
<keyword evidence="2" id="KW-1185">Reference proteome</keyword>
<accession>A0AAW0RXC4</accession>
<proteinExistence type="predicted"/>
<evidence type="ECO:0000313" key="2">
    <source>
        <dbReference type="Proteomes" id="UP001397290"/>
    </source>
</evidence>
<protein>
    <submittedName>
        <fullName evidence="1">Uncharacterized protein</fullName>
    </submittedName>
</protein>
<gene>
    <name evidence="1" type="ORF">G3M48_003073</name>
</gene>
<name>A0AAW0RXC4_9HYPO</name>
<sequence length="77" mass="7929">MHGRYVVVQGIPSAVSTRGGATGCRCGFFWTGGSFVELKGDDIGVAGEGMDALAAVLKLLNDEADKSVIVNTGTTPR</sequence>
<dbReference type="Proteomes" id="UP001397290">
    <property type="component" value="Unassembled WGS sequence"/>
</dbReference>
<evidence type="ECO:0000313" key="1">
    <source>
        <dbReference type="EMBL" id="KAK8146456.1"/>
    </source>
</evidence>
<dbReference type="EMBL" id="JAAHCF010000209">
    <property type="protein sequence ID" value="KAK8146456.1"/>
    <property type="molecule type" value="Genomic_DNA"/>
</dbReference>
<reference evidence="1 2" key="1">
    <citation type="submission" date="2020-02" db="EMBL/GenBank/DDBJ databases">
        <title>Comparative genomics of the hypocrealean fungal genus Beauvera.</title>
        <authorList>
            <person name="Showalter D.N."/>
            <person name="Bushley K.E."/>
            <person name="Rehner S.A."/>
        </authorList>
    </citation>
    <scope>NUCLEOTIDE SEQUENCE [LARGE SCALE GENOMIC DNA]</scope>
    <source>
        <strain evidence="1 2">ARSEF4384</strain>
    </source>
</reference>